<feature type="non-terminal residue" evidence="2">
    <location>
        <position position="32"/>
    </location>
</feature>
<evidence type="ECO:0000256" key="1">
    <source>
        <dbReference type="SAM" id="Phobius"/>
    </source>
</evidence>
<dbReference type="EMBL" id="DLYI01000200">
    <property type="protein sequence ID" value="HAC29100.1"/>
    <property type="molecule type" value="Genomic_DNA"/>
</dbReference>
<organism evidence="2 3">
    <name type="scientific">Marinobacter nauticus</name>
    <name type="common">Marinobacter hydrocarbonoclasticus</name>
    <name type="synonym">Marinobacter aquaeolei</name>
    <dbReference type="NCBI Taxonomy" id="2743"/>
    <lineage>
        <taxon>Bacteria</taxon>
        <taxon>Pseudomonadati</taxon>
        <taxon>Pseudomonadota</taxon>
        <taxon>Gammaproteobacteria</taxon>
        <taxon>Pseudomonadales</taxon>
        <taxon>Marinobacteraceae</taxon>
        <taxon>Marinobacter</taxon>
    </lineage>
</organism>
<accession>A0A3B8WKT9</accession>
<reference evidence="2 3" key="1">
    <citation type="journal article" date="2018" name="Nat. Biotechnol.">
        <title>A standardized bacterial taxonomy based on genome phylogeny substantially revises the tree of life.</title>
        <authorList>
            <person name="Parks D.H."/>
            <person name="Chuvochina M."/>
            <person name="Waite D.W."/>
            <person name="Rinke C."/>
            <person name="Skarshewski A."/>
            <person name="Chaumeil P.A."/>
            <person name="Hugenholtz P."/>
        </authorList>
    </citation>
    <scope>NUCLEOTIDE SEQUENCE [LARGE SCALE GENOMIC DNA]</scope>
    <source>
        <strain evidence="2">UBA9049</strain>
    </source>
</reference>
<name>A0A3B8WKT9_MARNT</name>
<dbReference type="Proteomes" id="UP000261325">
    <property type="component" value="Unassembled WGS sequence"/>
</dbReference>
<dbReference type="AlphaFoldDB" id="A0A3B8WKT9"/>
<feature type="transmembrane region" description="Helical" evidence="1">
    <location>
        <begin position="12"/>
        <end position="31"/>
    </location>
</feature>
<sequence length="32" mass="3558">MDATHDTLLNVMLLNILLVCAVVAIHNEVLIR</sequence>
<proteinExistence type="predicted"/>
<keyword evidence="1" id="KW-1133">Transmembrane helix</keyword>
<comment type="caution">
    <text evidence="2">The sequence shown here is derived from an EMBL/GenBank/DDBJ whole genome shotgun (WGS) entry which is preliminary data.</text>
</comment>
<keyword evidence="1" id="KW-0472">Membrane</keyword>
<evidence type="ECO:0000313" key="2">
    <source>
        <dbReference type="EMBL" id="HAC29100.1"/>
    </source>
</evidence>
<keyword evidence="1" id="KW-0812">Transmembrane</keyword>
<protein>
    <submittedName>
        <fullName evidence="2">Ion transporter</fullName>
    </submittedName>
</protein>
<evidence type="ECO:0000313" key="3">
    <source>
        <dbReference type="Proteomes" id="UP000261325"/>
    </source>
</evidence>
<gene>
    <name evidence="2" type="ORF">DCF82_14990</name>
</gene>